<dbReference type="SUPFAM" id="SSF47413">
    <property type="entry name" value="lambda repressor-like DNA-binding domains"/>
    <property type="match status" value="1"/>
</dbReference>
<dbReference type="AlphaFoldDB" id="A0A0R2BXD9"/>
<dbReference type="PATRIC" id="fig|1133569.4.peg.245"/>
<dbReference type="Pfam" id="PF01381">
    <property type="entry name" value="HTH_3"/>
    <property type="match status" value="1"/>
</dbReference>
<feature type="domain" description="HTH cro/C1-type" evidence="1">
    <location>
        <begin position="6"/>
        <end position="58"/>
    </location>
</feature>
<reference evidence="2 3" key="1">
    <citation type="journal article" date="2015" name="Genome Announc.">
        <title>Expanding the biotechnology potential of lactobacilli through comparative genomics of 213 strains and associated genera.</title>
        <authorList>
            <person name="Sun Z."/>
            <person name="Harris H.M."/>
            <person name="McCann A."/>
            <person name="Guo C."/>
            <person name="Argimon S."/>
            <person name="Zhang W."/>
            <person name="Yang X."/>
            <person name="Jeffery I.B."/>
            <person name="Cooney J.C."/>
            <person name="Kagawa T.F."/>
            <person name="Liu W."/>
            <person name="Song Y."/>
            <person name="Salvetti E."/>
            <person name="Wrobel A."/>
            <person name="Rasinkangas P."/>
            <person name="Parkhill J."/>
            <person name="Rea M.C."/>
            <person name="O'Sullivan O."/>
            <person name="Ritari J."/>
            <person name="Douillard F.P."/>
            <person name="Paul Ross R."/>
            <person name="Yang R."/>
            <person name="Briner A.E."/>
            <person name="Felis G.E."/>
            <person name="de Vos W.M."/>
            <person name="Barrangou R."/>
            <person name="Klaenhammer T.R."/>
            <person name="Caufield P.W."/>
            <person name="Cui Y."/>
            <person name="Zhang H."/>
            <person name="O'Toole P.W."/>
        </authorList>
    </citation>
    <scope>NUCLEOTIDE SEQUENCE [LARGE SCALE GENOMIC DNA]</scope>
    <source>
        <strain evidence="2 3">DSM 20605</strain>
    </source>
</reference>
<evidence type="ECO:0000259" key="1">
    <source>
        <dbReference type="PROSITE" id="PS50943"/>
    </source>
</evidence>
<dbReference type="Proteomes" id="UP000051576">
    <property type="component" value="Unassembled WGS sequence"/>
</dbReference>
<dbReference type="PROSITE" id="PS50943">
    <property type="entry name" value="HTH_CROC1"/>
    <property type="match status" value="1"/>
</dbReference>
<dbReference type="InterPro" id="IPR010982">
    <property type="entry name" value="Lambda_DNA-bd_dom_sf"/>
</dbReference>
<dbReference type="InterPro" id="IPR001387">
    <property type="entry name" value="Cro/C1-type_HTH"/>
</dbReference>
<protein>
    <recommendedName>
        <fullName evidence="1">HTH cro/C1-type domain-containing protein</fullName>
    </recommendedName>
</protein>
<dbReference type="GO" id="GO:0003677">
    <property type="term" value="F:DNA binding"/>
    <property type="evidence" value="ECO:0007669"/>
    <property type="project" value="InterPro"/>
</dbReference>
<keyword evidence="3" id="KW-1185">Reference proteome</keyword>
<dbReference type="eggNOG" id="COG1396">
    <property type="taxonomic scope" value="Bacteria"/>
</dbReference>
<dbReference type="Gene3D" id="1.10.260.40">
    <property type="entry name" value="lambda repressor-like DNA-binding domains"/>
    <property type="match status" value="1"/>
</dbReference>
<gene>
    <name evidence="2" type="ORF">FD21_GL000232</name>
</gene>
<evidence type="ECO:0000313" key="2">
    <source>
        <dbReference type="EMBL" id="KRM83722.1"/>
    </source>
</evidence>
<sequence>MIVERIKELAKQRHLSVYQVEDQLSLGHNTIYQWNHRQPSILRVQKVADFFDVSVDYLLGRTDDLKPNVDLTENQDVVFTYEGKKISEQQLALIKSILRNNK</sequence>
<proteinExistence type="predicted"/>
<dbReference type="EMBL" id="AYYX01000114">
    <property type="protein sequence ID" value="KRM83722.1"/>
    <property type="molecule type" value="Genomic_DNA"/>
</dbReference>
<name>A0A0R2BXD9_9LACO</name>
<organism evidence="2 3">
    <name type="scientific">Liquorilactobacillus vini DSM 20605</name>
    <dbReference type="NCBI Taxonomy" id="1133569"/>
    <lineage>
        <taxon>Bacteria</taxon>
        <taxon>Bacillati</taxon>
        <taxon>Bacillota</taxon>
        <taxon>Bacilli</taxon>
        <taxon>Lactobacillales</taxon>
        <taxon>Lactobacillaceae</taxon>
        <taxon>Liquorilactobacillus</taxon>
    </lineage>
</organism>
<dbReference type="SMART" id="SM00530">
    <property type="entry name" value="HTH_XRE"/>
    <property type="match status" value="1"/>
</dbReference>
<accession>A0A0R2BXD9</accession>
<dbReference type="STRING" id="1133569.FD21_GL000232"/>
<dbReference type="OrthoDB" id="9805856at2"/>
<dbReference type="RefSeq" id="WP_010580168.1">
    <property type="nucleotide sequence ID" value="NZ_AHYZ01000061.1"/>
</dbReference>
<evidence type="ECO:0000313" key="3">
    <source>
        <dbReference type="Proteomes" id="UP000051576"/>
    </source>
</evidence>
<dbReference type="CDD" id="cd00093">
    <property type="entry name" value="HTH_XRE"/>
    <property type="match status" value="1"/>
</dbReference>
<comment type="caution">
    <text evidence="2">The sequence shown here is derived from an EMBL/GenBank/DDBJ whole genome shotgun (WGS) entry which is preliminary data.</text>
</comment>